<keyword evidence="3" id="KW-1185">Reference proteome</keyword>
<feature type="region of interest" description="Disordered" evidence="1">
    <location>
        <begin position="22"/>
        <end position="50"/>
    </location>
</feature>
<evidence type="ECO:0000313" key="3">
    <source>
        <dbReference type="Proteomes" id="UP001175000"/>
    </source>
</evidence>
<evidence type="ECO:0000256" key="1">
    <source>
        <dbReference type="SAM" id="MobiDB-lite"/>
    </source>
</evidence>
<dbReference type="Proteomes" id="UP001175000">
    <property type="component" value="Unassembled WGS sequence"/>
</dbReference>
<feature type="compositionally biased region" description="Basic and acidic residues" evidence="1">
    <location>
        <begin position="32"/>
        <end position="42"/>
    </location>
</feature>
<evidence type="ECO:0000313" key="2">
    <source>
        <dbReference type="EMBL" id="KAK0619050.1"/>
    </source>
</evidence>
<dbReference type="AlphaFoldDB" id="A0AA39WPK1"/>
<proteinExistence type="predicted"/>
<reference evidence="2" key="1">
    <citation type="submission" date="2023-06" db="EMBL/GenBank/DDBJ databases">
        <title>Genome-scale phylogeny and comparative genomics of the fungal order Sordariales.</title>
        <authorList>
            <consortium name="Lawrence Berkeley National Laboratory"/>
            <person name="Hensen N."/>
            <person name="Bonometti L."/>
            <person name="Westerberg I."/>
            <person name="Brannstrom I.O."/>
            <person name="Guillou S."/>
            <person name="Cros-Aarteil S."/>
            <person name="Calhoun S."/>
            <person name="Haridas S."/>
            <person name="Kuo A."/>
            <person name="Mondo S."/>
            <person name="Pangilinan J."/>
            <person name="Riley R."/>
            <person name="Labutti K."/>
            <person name="Andreopoulos B."/>
            <person name="Lipzen A."/>
            <person name="Chen C."/>
            <person name="Yanf M."/>
            <person name="Daum C."/>
            <person name="Ng V."/>
            <person name="Clum A."/>
            <person name="Steindorff A."/>
            <person name="Ohm R."/>
            <person name="Martin F."/>
            <person name="Silar P."/>
            <person name="Natvig D."/>
            <person name="Lalanne C."/>
            <person name="Gautier V."/>
            <person name="Ament-Velasquez S.L."/>
            <person name="Kruys A."/>
            <person name="Hutchinson M.I."/>
            <person name="Powell A.J."/>
            <person name="Barry K."/>
            <person name="Miller A.N."/>
            <person name="Grigoriev I.V."/>
            <person name="Debuchy R."/>
            <person name="Gladieux P."/>
            <person name="Thoren M.H."/>
            <person name="Johannesson H."/>
        </authorList>
    </citation>
    <scope>NUCLEOTIDE SEQUENCE</scope>
    <source>
        <strain evidence="2">CBS 606.72</strain>
    </source>
</reference>
<comment type="caution">
    <text evidence="2">The sequence shown here is derived from an EMBL/GenBank/DDBJ whole genome shotgun (WGS) entry which is preliminary data.</text>
</comment>
<sequence>MFRSISPAWLLPATTTGHFISPRSVPALPCDRSAHDPTKEQPEGAPPMSTPRAIMIVKFASGTHKDQNVPLCERPL</sequence>
<protein>
    <submittedName>
        <fullName evidence="2">Uncharacterized protein</fullName>
    </submittedName>
</protein>
<gene>
    <name evidence="2" type="ORF">B0T14DRAFT_518471</name>
</gene>
<name>A0AA39WPK1_9PEZI</name>
<accession>A0AA39WPK1</accession>
<dbReference type="EMBL" id="JAULSU010000004">
    <property type="protein sequence ID" value="KAK0619050.1"/>
    <property type="molecule type" value="Genomic_DNA"/>
</dbReference>
<organism evidence="2 3">
    <name type="scientific">Immersiella caudata</name>
    <dbReference type="NCBI Taxonomy" id="314043"/>
    <lineage>
        <taxon>Eukaryota</taxon>
        <taxon>Fungi</taxon>
        <taxon>Dikarya</taxon>
        <taxon>Ascomycota</taxon>
        <taxon>Pezizomycotina</taxon>
        <taxon>Sordariomycetes</taxon>
        <taxon>Sordariomycetidae</taxon>
        <taxon>Sordariales</taxon>
        <taxon>Lasiosphaeriaceae</taxon>
        <taxon>Immersiella</taxon>
    </lineage>
</organism>